<keyword evidence="13" id="KW-1185">Reference proteome</keyword>
<dbReference type="Pfam" id="PF00912">
    <property type="entry name" value="Transgly"/>
    <property type="match status" value="1"/>
</dbReference>
<dbReference type="SUPFAM" id="SSF53955">
    <property type="entry name" value="Lysozyme-like"/>
    <property type="match status" value="1"/>
</dbReference>
<dbReference type="SUPFAM" id="SSF56601">
    <property type="entry name" value="beta-lactamase/transpeptidase-like"/>
    <property type="match status" value="1"/>
</dbReference>
<dbReference type="InterPro" id="IPR036950">
    <property type="entry name" value="PBP_transglycosylase"/>
</dbReference>
<keyword evidence="1" id="KW-0121">Carboxypeptidase</keyword>
<dbReference type="InterPro" id="IPR001460">
    <property type="entry name" value="PCN-bd_Tpept"/>
</dbReference>
<evidence type="ECO:0000259" key="10">
    <source>
        <dbReference type="Pfam" id="PF00905"/>
    </source>
</evidence>
<keyword evidence="2" id="KW-0645">Protease</keyword>
<sequence length="757" mass="80636">MRQATRMANVLSLLGALLATSMVLGLLAAGLVLPAVGATGQAAKKSVSMFNGLPSDFELNPLNQQSRILAADGSVIATPYDENRIVVPLSKISPLMQQAQVAIEDKRFFEHGGVDPQGLARAVVSNVVSSGTQGASTLTQQYVKVVMQSQALKSGDKQAAQDAISRTGTEGYLRKLQQLKYAVTLEQKMSKTQILEGYLNTVYFGDQQYGVEAAAKHYFNVPASRLSVSQAATLAGVVQRPGQTDPIHDPQASTARRNTVLDRMLEQKYITPEQHAQARARKMSDDLRVTNFDQSCAQKKQYAYFCYYVQDWLLGQPALGKTPRERLRALQAGGLQVQTAMDPKKMATIDRTLKSRVPVADPADIQTAAVMIQPGTGLVQAMGQNTVYSNTRGAGKTGLNYVVPTPSSSGFNIGSSAKLFSIVTALKEGRQINSTVKVPAYNETRGEDKDPAVKFTSKDFPLKACGLGRSPRGDWHVRNDTTFSPGPRTLPVLLGQSINTGFAELVKEVGSCNVHKTVTDFGMKRVNGDPIYRGPSAVTLGDNSSPLMLANAYATVAAGGKYCSPRPVISIKNSQGKALPLKVDPCKQVISPQIAAGTVSIFHAPFNVPSGTATKSKLAGGRDAFGKTGTMNQAISTWFVGSTPQLTTAVWVGRADDGPNGGKHNDDGTLIAMKGIKLPGLDTGDEYVFGGTLAAPMWKTIMDETLKGQPMLRFPAPPATMVGTAPPDAMTTIKDPGASNPTSSPTSQPTGTKGKKK</sequence>
<evidence type="ECO:0000256" key="5">
    <source>
        <dbReference type="ARBA" id="ARBA00022801"/>
    </source>
</evidence>
<dbReference type="InterPro" id="IPR001264">
    <property type="entry name" value="Glyco_trans_51"/>
</dbReference>
<evidence type="ECO:0000256" key="6">
    <source>
        <dbReference type="ARBA" id="ARBA00023268"/>
    </source>
</evidence>
<keyword evidence="4" id="KW-0808">Transferase</keyword>
<dbReference type="InterPro" id="IPR012338">
    <property type="entry name" value="Beta-lactam/transpept-like"/>
</dbReference>
<accession>A0ABT6C7A8</accession>
<comment type="catalytic activity">
    <reaction evidence="8">
        <text>[GlcNAc-(1-&gt;4)-Mur2Ac(oyl-L-Ala-gamma-D-Glu-L-Lys-D-Ala-D-Ala)](n)-di-trans,octa-cis-undecaprenyl diphosphate + beta-D-GlcNAc-(1-&gt;4)-Mur2Ac(oyl-L-Ala-gamma-D-Glu-L-Lys-D-Ala-D-Ala)-di-trans,octa-cis-undecaprenyl diphosphate = [GlcNAc-(1-&gt;4)-Mur2Ac(oyl-L-Ala-gamma-D-Glu-L-Lys-D-Ala-D-Ala)](n+1)-di-trans,octa-cis-undecaprenyl diphosphate + di-trans,octa-cis-undecaprenyl diphosphate + H(+)</text>
        <dbReference type="Rhea" id="RHEA:23708"/>
        <dbReference type="Rhea" id="RHEA-COMP:9602"/>
        <dbReference type="Rhea" id="RHEA-COMP:9603"/>
        <dbReference type="ChEBI" id="CHEBI:15378"/>
        <dbReference type="ChEBI" id="CHEBI:58405"/>
        <dbReference type="ChEBI" id="CHEBI:60033"/>
        <dbReference type="ChEBI" id="CHEBI:78435"/>
        <dbReference type="EC" id="2.4.99.28"/>
    </reaction>
</comment>
<dbReference type="RefSeq" id="WP_277192207.1">
    <property type="nucleotide sequence ID" value="NZ_JAROAV010000028.1"/>
</dbReference>
<dbReference type="PANTHER" id="PTHR32282:SF33">
    <property type="entry name" value="PEPTIDOGLYCAN GLYCOSYLTRANSFERASE"/>
    <property type="match status" value="1"/>
</dbReference>
<keyword evidence="6" id="KW-0511">Multifunctional enzyme</keyword>
<dbReference type="Gene3D" id="1.10.3810.10">
    <property type="entry name" value="Biosynthetic peptidoglycan transglycosylase-like"/>
    <property type="match status" value="1"/>
</dbReference>
<gene>
    <name evidence="12" type="ORF">P4R38_11270</name>
</gene>
<evidence type="ECO:0000256" key="8">
    <source>
        <dbReference type="ARBA" id="ARBA00049902"/>
    </source>
</evidence>
<evidence type="ECO:0000313" key="13">
    <source>
        <dbReference type="Proteomes" id="UP001528912"/>
    </source>
</evidence>
<feature type="domain" description="Penicillin-binding protein transpeptidase" evidence="10">
    <location>
        <begin position="485"/>
        <end position="652"/>
    </location>
</feature>
<evidence type="ECO:0000313" key="12">
    <source>
        <dbReference type="EMBL" id="MDF8264826.1"/>
    </source>
</evidence>
<dbReference type="Proteomes" id="UP001528912">
    <property type="component" value="Unassembled WGS sequence"/>
</dbReference>
<name>A0ABT6C7A8_9MICO</name>
<protein>
    <submittedName>
        <fullName evidence="12">Transglycosylase domain-containing protein</fullName>
    </submittedName>
</protein>
<evidence type="ECO:0000256" key="3">
    <source>
        <dbReference type="ARBA" id="ARBA00022676"/>
    </source>
</evidence>
<evidence type="ECO:0000259" key="11">
    <source>
        <dbReference type="Pfam" id="PF00912"/>
    </source>
</evidence>
<dbReference type="InterPro" id="IPR023346">
    <property type="entry name" value="Lysozyme-like_dom_sf"/>
</dbReference>
<feature type="domain" description="Glycosyl transferase family 51" evidence="11">
    <location>
        <begin position="74"/>
        <end position="264"/>
    </location>
</feature>
<evidence type="ECO:0000256" key="1">
    <source>
        <dbReference type="ARBA" id="ARBA00022645"/>
    </source>
</evidence>
<organism evidence="12 13">
    <name type="scientific">Luteipulveratus flavus</name>
    <dbReference type="NCBI Taxonomy" id="3031728"/>
    <lineage>
        <taxon>Bacteria</taxon>
        <taxon>Bacillati</taxon>
        <taxon>Actinomycetota</taxon>
        <taxon>Actinomycetes</taxon>
        <taxon>Micrococcales</taxon>
        <taxon>Dermacoccaceae</taxon>
        <taxon>Luteipulveratus</taxon>
    </lineage>
</organism>
<dbReference type="EMBL" id="JAROAV010000028">
    <property type="protein sequence ID" value="MDF8264826.1"/>
    <property type="molecule type" value="Genomic_DNA"/>
</dbReference>
<feature type="compositionally biased region" description="Low complexity" evidence="9">
    <location>
        <begin position="741"/>
        <end position="750"/>
    </location>
</feature>
<comment type="caution">
    <text evidence="12">The sequence shown here is derived from an EMBL/GenBank/DDBJ whole genome shotgun (WGS) entry which is preliminary data.</text>
</comment>
<evidence type="ECO:0000256" key="2">
    <source>
        <dbReference type="ARBA" id="ARBA00022670"/>
    </source>
</evidence>
<comment type="catalytic activity">
    <reaction evidence="7">
        <text>Preferential cleavage: (Ac)2-L-Lys-D-Ala-|-D-Ala. Also transpeptidation of peptidyl-alanyl moieties that are N-acyl substituents of D-alanine.</text>
        <dbReference type="EC" id="3.4.16.4"/>
    </reaction>
</comment>
<dbReference type="Pfam" id="PF00905">
    <property type="entry name" value="Transpeptidase"/>
    <property type="match status" value="1"/>
</dbReference>
<evidence type="ECO:0000256" key="7">
    <source>
        <dbReference type="ARBA" id="ARBA00034000"/>
    </source>
</evidence>
<evidence type="ECO:0000256" key="4">
    <source>
        <dbReference type="ARBA" id="ARBA00022679"/>
    </source>
</evidence>
<keyword evidence="3" id="KW-0328">Glycosyltransferase</keyword>
<feature type="region of interest" description="Disordered" evidence="9">
    <location>
        <begin position="720"/>
        <end position="757"/>
    </location>
</feature>
<proteinExistence type="predicted"/>
<dbReference type="Gene3D" id="3.40.710.10">
    <property type="entry name" value="DD-peptidase/beta-lactamase superfamily"/>
    <property type="match status" value="1"/>
</dbReference>
<dbReference type="InterPro" id="IPR050396">
    <property type="entry name" value="Glycosyltr_51/Transpeptidase"/>
</dbReference>
<reference evidence="12 13" key="1">
    <citation type="submission" date="2023-03" db="EMBL/GenBank/DDBJ databases">
        <title>YIM 133296 draft genome.</title>
        <authorList>
            <person name="Xiong L."/>
        </authorList>
    </citation>
    <scope>NUCLEOTIDE SEQUENCE [LARGE SCALE GENOMIC DNA]</scope>
    <source>
        <strain evidence="12 13">YIM 133296</strain>
    </source>
</reference>
<keyword evidence="5" id="KW-0378">Hydrolase</keyword>
<evidence type="ECO:0000256" key="9">
    <source>
        <dbReference type="SAM" id="MobiDB-lite"/>
    </source>
</evidence>
<dbReference type="PANTHER" id="PTHR32282">
    <property type="entry name" value="BINDING PROTEIN TRANSPEPTIDASE, PUTATIVE-RELATED"/>
    <property type="match status" value="1"/>
</dbReference>